<sequence length="104" mass="11549">MKVRSRVDKLLSADLFCCGRHGDILFLSFPLELLLCFYFPGFDLEGPKSSSVSRCVSGHGSDDDVSFPAASPSSVLSFLQIDVLRIYRSARSLRTDRWCVISPS</sequence>
<dbReference type="EMBL" id="JAQQAF010000006">
    <property type="protein sequence ID" value="KAJ8479624.1"/>
    <property type="molecule type" value="Genomic_DNA"/>
</dbReference>
<proteinExistence type="predicted"/>
<dbReference type="Proteomes" id="UP001222027">
    <property type="component" value="Unassembled WGS sequence"/>
</dbReference>
<accession>A0AAV8QRU1</accession>
<evidence type="ECO:0000313" key="2">
    <source>
        <dbReference type="Proteomes" id="UP001222027"/>
    </source>
</evidence>
<protein>
    <submittedName>
        <fullName evidence="1">Uncharacterized protein</fullName>
    </submittedName>
</protein>
<reference evidence="1 2" key="1">
    <citation type="submission" date="2022-12" db="EMBL/GenBank/DDBJ databases">
        <title>Chromosome-scale assembly of the Ensete ventricosum genome.</title>
        <authorList>
            <person name="Dussert Y."/>
            <person name="Stocks J."/>
            <person name="Wendawek A."/>
            <person name="Woldeyes F."/>
            <person name="Nichols R.A."/>
            <person name="Borrell J.S."/>
        </authorList>
    </citation>
    <scope>NUCLEOTIDE SEQUENCE [LARGE SCALE GENOMIC DNA]</scope>
    <source>
        <strain evidence="2">cv. Maze</strain>
        <tissue evidence="1">Seeds</tissue>
    </source>
</reference>
<organism evidence="1 2">
    <name type="scientific">Ensete ventricosum</name>
    <name type="common">Abyssinian banana</name>
    <name type="synonym">Musa ensete</name>
    <dbReference type="NCBI Taxonomy" id="4639"/>
    <lineage>
        <taxon>Eukaryota</taxon>
        <taxon>Viridiplantae</taxon>
        <taxon>Streptophyta</taxon>
        <taxon>Embryophyta</taxon>
        <taxon>Tracheophyta</taxon>
        <taxon>Spermatophyta</taxon>
        <taxon>Magnoliopsida</taxon>
        <taxon>Liliopsida</taxon>
        <taxon>Zingiberales</taxon>
        <taxon>Musaceae</taxon>
        <taxon>Ensete</taxon>
    </lineage>
</organism>
<keyword evidence="2" id="KW-1185">Reference proteome</keyword>
<name>A0AAV8QRU1_ENSVE</name>
<dbReference type="AlphaFoldDB" id="A0AAV8QRU1"/>
<evidence type="ECO:0000313" key="1">
    <source>
        <dbReference type="EMBL" id="KAJ8479624.1"/>
    </source>
</evidence>
<gene>
    <name evidence="1" type="ORF">OPV22_023351</name>
</gene>
<comment type="caution">
    <text evidence="1">The sequence shown here is derived from an EMBL/GenBank/DDBJ whole genome shotgun (WGS) entry which is preliminary data.</text>
</comment>